<evidence type="ECO:0000313" key="3">
    <source>
        <dbReference type="Proteomes" id="UP000479293"/>
    </source>
</evidence>
<organism evidence="2 3">
    <name type="scientific">Salmonirosea aquatica</name>
    <dbReference type="NCBI Taxonomy" id="2654236"/>
    <lineage>
        <taxon>Bacteria</taxon>
        <taxon>Pseudomonadati</taxon>
        <taxon>Bacteroidota</taxon>
        <taxon>Cytophagia</taxon>
        <taxon>Cytophagales</taxon>
        <taxon>Spirosomataceae</taxon>
        <taxon>Salmonirosea</taxon>
    </lineage>
</organism>
<accession>A0A7C9F8N2</accession>
<comment type="caution">
    <text evidence="2">The sequence shown here is derived from an EMBL/GenBank/DDBJ whole genome shotgun (WGS) entry which is preliminary data.</text>
</comment>
<dbReference type="Gene3D" id="3.30.1380.10">
    <property type="match status" value="1"/>
</dbReference>
<dbReference type="Proteomes" id="UP000479293">
    <property type="component" value="Unassembled WGS sequence"/>
</dbReference>
<dbReference type="SUPFAM" id="SSF55166">
    <property type="entry name" value="Hedgehog/DD-peptidase"/>
    <property type="match status" value="1"/>
</dbReference>
<dbReference type="InterPro" id="IPR009045">
    <property type="entry name" value="Zn_M74/Hedgehog-like"/>
</dbReference>
<dbReference type="RefSeq" id="WP_152764666.1">
    <property type="nucleotide sequence ID" value="NZ_WHLY01000002.1"/>
</dbReference>
<proteinExistence type="predicted"/>
<reference evidence="2 3" key="1">
    <citation type="submission" date="2019-10" db="EMBL/GenBank/DDBJ databases">
        <title>Draft Genome Sequence of Cytophagaceae sp. SJW1-29.</title>
        <authorList>
            <person name="Choi A."/>
        </authorList>
    </citation>
    <scope>NUCLEOTIDE SEQUENCE [LARGE SCALE GENOMIC DNA]</scope>
    <source>
        <strain evidence="2 3">SJW1-29</strain>
    </source>
</reference>
<dbReference type="AlphaFoldDB" id="A0A7C9F8N2"/>
<name>A0A7C9F8N2_9BACT</name>
<evidence type="ECO:0000313" key="2">
    <source>
        <dbReference type="EMBL" id="MPR36606.1"/>
    </source>
</evidence>
<protein>
    <submittedName>
        <fullName evidence="2">Peptidase M15A</fullName>
    </submittedName>
</protein>
<gene>
    <name evidence="2" type="ORF">GBK04_25500</name>
</gene>
<feature type="domain" description="Peptidase M15A C-terminal" evidence="1">
    <location>
        <begin position="10"/>
        <end position="121"/>
    </location>
</feature>
<dbReference type="InterPro" id="IPR013230">
    <property type="entry name" value="Peptidase_M15A_C"/>
</dbReference>
<sequence length="159" mass="17930">MKLTDRLSDHFTLGELLDSDTAIRMGFEEQFEPPARIIENLTALCLNVLEPLRISLNVPLRITSGYRCPRLNGVLPGASSTSQHLLGQAADIKSLYVTNREIMERIIALKLPFDQCIAEHPDRHGEPSWIHVSFGPRNRRQVMRAIGKKDAPRYVSGLE</sequence>
<dbReference type="Pfam" id="PF08291">
    <property type="entry name" value="Peptidase_M15_3"/>
    <property type="match status" value="1"/>
</dbReference>
<evidence type="ECO:0000259" key="1">
    <source>
        <dbReference type="Pfam" id="PF08291"/>
    </source>
</evidence>
<dbReference type="EMBL" id="WHLY01000002">
    <property type="protein sequence ID" value="MPR36606.1"/>
    <property type="molecule type" value="Genomic_DNA"/>
</dbReference>
<keyword evidence="3" id="KW-1185">Reference proteome</keyword>